<evidence type="ECO:0000313" key="1">
    <source>
        <dbReference type="EMBL" id="KAF4616830.1"/>
    </source>
</evidence>
<protein>
    <recommendedName>
        <fullName evidence="3">F-box domain-containing protein</fullName>
    </recommendedName>
</protein>
<dbReference type="SUPFAM" id="SSF52047">
    <property type="entry name" value="RNI-like"/>
    <property type="match status" value="1"/>
</dbReference>
<dbReference type="Gene3D" id="3.80.10.10">
    <property type="entry name" value="Ribonuclease Inhibitor"/>
    <property type="match status" value="1"/>
</dbReference>
<accession>A0A8H4VQP5</accession>
<gene>
    <name evidence="1" type="ORF">D9613_008238</name>
</gene>
<name>A0A8H4VQP5_9AGAR</name>
<evidence type="ECO:0008006" key="3">
    <source>
        <dbReference type="Google" id="ProtNLM"/>
    </source>
</evidence>
<dbReference type="Proteomes" id="UP000521872">
    <property type="component" value="Unassembled WGS sequence"/>
</dbReference>
<keyword evidence="2" id="KW-1185">Reference proteome</keyword>
<dbReference type="InterPro" id="IPR032675">
    <property type="entry name" value="LRR_dom_sf"/>
</dbReference>
<dbReference type="EMBL" id="JAACJL010000031">
    <property type="protein sequence ID" value="KAF4616830.1"/>
    <property type="molecule type" value="Genomic_DNA"/>
</dbReference>
<sequence>MSSLDVLPIPDDITVEGLDLGHGLRGRGFLDKVVQLRSSWLIDVAAWIGTPEEPLVEEDYLFVPPAESRIRAQDLPYDILSSIFPFCLPANLFEYPQPNAKVAPLLLCHICSSWRLVALTMCPRLWCELAIILEYVTAKSSAGSGFLRTKMDVLEFWTSRMGVIPPSFHFIREHLATSITSDSLFVHAAEFWTIPSIHSSEFLTLHGFSVLDIATYNKTSKERTYPNLRSLAVSQPSGREDSTIYLAKLNAPSLRRLYFDCFTDQSRNRDKLLNIFPWTNLTHLCANISITRHDWYPILYECSNLESGIFNITFYSRATQAGDAPPPHRALCVHKSLRELTIQCSSLESGDIFDSLLFPSLKCLRLSHPSTKYIPIDSLNRMFVATPFVQELHLRTCIGFGFPDFLSSSEHHRFAGPLSQYLPNLKRLLVDAIGYEVRFMALPSDLVTFMRSDWLASGWPDGKRELEFILDKGRNFSLSIIESLMGQSVESCPFEMSARYEEGGVWSWRPLTAIDLMDNWDTVTKFRY</sequence>
<dbReference type="AlphaFoldDB" id="A0A8H4VQP5"/>
<comment type="caution">
    <text evidence="1">The sequence shown here is derived from an EMBL/GenBank/DDBJ whole genome shotgun (WGS) entry which is preliminary data.</text>
</comment>
<organism evidence="1 2">
    <name type="scientific">Agrocybe pediades</name>
    <dbReference type="NCBI Taxonomy" id="84607"/>
    <lineage>
        <taxon>Eukaryota</taxon>
        <taxon>Fungi</taxon>
        <taxon>Dikarya</taxon>
        <taxon>Basidiomycota</taxon>
        <taxon>Agaricomycotina</taxon>
        <taxon>Agaricomycetes</taxon>
        <taxon>Agaricomycetidae</taxon>
        <taxon>Agaricales</taxon>
        <taxon>Agaricineae</taxon>
        <taxon>Strophariaceae</taxon>
        <taxon>Agrocybe</taxon>
    </lineage>
</organism>
<proteinExistence type="predicted"/>
<reference evidence="1 2" key="1">
    <citation type="submission" date="2019-12" db="EMBL/GenBank/DDBJ databases">
        <authorList>
            <person name="Floudas D."/>
            <person name="Bentzer J."/>
            <person name="Ahren D."/>
            <person name="Johansson T."/>
            <person name="Persson P."/>
            <person name="Tunlid A."/>
        </authorList>
    </citation>
    <scope>NUCLEOTIDE SEQUENCE [LARGE SCALE GENOMIC DNA]</scope>
    <source>
        <strain evidence="1 2">CBS 102.39</strain>
    </source>
</reference>
<evidence type="ECO:0000313" key="2">
    <source>
        <dbReference type="Proteomes" id="UP000521872"/>
    </source>
</evidence>